<dbReference type="EMBL" id="JAFBCG010000001">
    <property type="protein sequence ID" value="MBM7801834.1"/>
    <property type="molecule type" value="Genomic_DNA"/>
</dbReference>
<dbReference type="RefSeq" id="WP_022903539.1">
    <property type="nucleotide sequence ID" value="NZ_BMOI01000001.1"/>
</dbReference>
<dbReference type="AlphaFoldDB" id="A0A8H9KZE2"/>
<dbReference type="PROSITE" id="PS51257">
    <property type="entry name" value="PROKAR_LIPOPROTEIN"/>
    <property type="match status" value="1"/>
</dbReference>
<evidence type="ECO:0000313" key="4">
    <source>
        <dbReference type="Proteomes" id="UP000648535"/>
    </source>
</evidence>
<reference evidence="2" key="2">
    <citation type="submission" date="2020-09" db="EMBL/GenBank/DDBJ databases">
        <authorList>
            <person name="Sun Q."/>
            <person name="Ohkuma M."/>
        </authorList>
    </citation>
    <scope>NUCLEOTIDE SEQUENCE</scope>
    <source>
        <strain evidence="2">JCM 1480</strain>
    </source>
</reference>
<comment type="caution">
    <text evidence="2">The sequence shown here is derived from an EMBL/GenBank/DDBJ whole genome shotgun (WGS) entry which is preliminary data.</text>
</comment>
<gene>
    <name evidence="2" type="ORF">GCM10009769_01690</name>
    <name evidence="3" type="ORF">JOE58_001085</name>
</gene>
<name>A0A8H9KZE2_9MICO</name>
<reference evidence="2" key="1">
    <citation type="journal article" date="2014" name="Int. J. Syst. Evol. Microbiol.">
        <title>Complete genome sequence of Corynebacterium casei LMG S-19264T (=DSM 44701T), isolated from a smear-ripened cheese.</title>
        <authorList>
            <consortium name="US DOE Joint Genome Institute (JGI-PGF)"/>
            <person name="Walter F."/>
            <person name="Albersmeier A."/>
            <person name="Kalinowski J."/>
            <person name="Ruckert C."/>
        </authorList>
    </citation>
    <scope>NUCLEOTIDE SEQUENCE</scope>
    <source>
        <strain evidence="2">JCM 1480</strain>
    </source>
</reference>
<keyword evidence="1" id="KW-0732">Signal</keyword>
<organism evidence="2 4">
    <name type="scientific">Curtobacterium luteum</name>
    <dbReference type="NCBI Taxonomy" id="33881"/>
    <lineage>
        <taxon>Bacteria</taxon>
        <taxon>Bacillati</taxon>
        <taxon>Actinomycetota</taxon>
        <taxon>Actinomycetes</taxon>
        <taxon>Micrococcales</taxon>
        <taxon>Microbacteriaceae</taxon>
        <taxon>Curtobacterium</taxon>
    </lineage>
</organism>
<protein>
    <recommendedName>
        <fullName evidence="6">DUF3558 domain-containing protein</fullName>
    </recommendedName>
</protein>
<evidence type="ECO:0008006" key="6">
    <source>
        <dbReference type="Google" id="ProtNLM"/>
    </source>
</evidence>
<evidence type="ECO:0000256" key="1">
    <source>
        <dbReference type="SAM" id="SignalP"/>
    </source>
</evidence>
<proteinExistence type="predicted"/>
<evidence type="ECO:0000313" key="5">
    <source>
        <dbReference type="Proteomes" id="UP000746584"/>
    </source>
</evidence>
<accession>A0A8H9KZE2</accession>
<sequence length="192" mass="19857">MTSRSRVRAISAAVLATTSVAVLAACSGGGQAGPTATATPIGTPVTQSCTDLLPLESLAVYGQAFEEVGSYRPSKGSPAAWIAEHRGRVCQFREVSDHAVTISFAVAHLPEKSLTNLKDALYQRGGSVPTYRVEGYFDLADDGVGRADAFPDPYWVTASSTLFTEPGGAQPVVDAIRGVVAPSATSSATPTP</sequence>
<keyword evidence="5" id="KW-1185">Reference proteome</keyword>
<feature type="signal peptide" evidence="1">
    <location>
        <begin position="1"/>
        <end position="24"/>
    </location>
</feature>
<evidence type="ECO:0000313" key="3">
    <source>
        <dbReference type="EMBL" id="MBM7801834.1"/>
    </source>
</evidence>
<feature type="chain" id="PRO_5039401466" description="DUF3558 domain-containing protein" evidence="1">
    <location>
        <begin position="25"/>
        <end position="192"/>
    </location>
</feature>
<reference evidence="3 5" key="3">
    <citation type="submission" date="2021-01" db="EMBL/GenBank/DDBJ databases">
        <title>Sequencing the genomes of 1000 actinobacteria strains.</title>
        <authorList>
            <person name="Klenk H.-P."/>
        </authorList>
    </citation>
    <scope>NUCLEOTIDE SEQUENCE [LARGE SCALE GENOMIC DNA]</scope>
    <source>
        <strain evidence="3 5">DSM 20542</strain>
    </source>
</reference>
<dbReference type="Proteomes" id="UP000746584">
    <property type="component" value="Unassembled WGS sequence"/>
</dbReference>
<dbReference type="EMBL" id="BMOI01000001">
    <property type="protein sequence ID" value="GGK87277.1"/>
    <property type="molecule type" value="Genomic_DNA"/>
</dbReference>
<dbReference type="Proteomes" id="UP000648535">
    <property type="component" value="Unassembled WGS sequence"/>
</dbReference>
<evidence type="ECO:0000313" key="2">
    <source>
        <dbReference type="EMBL" id="GGK87277.1"/>
    </source>
</evidence>